<dbReference type="SMART" id="SM00220">
    <property type="entry name" value="S_TKc"/>
    <property type="match status" value="1"/>
</dbReference>
<keyword evidence="4" id="KW-0547">Nucleotide-binding</keyword>
<organism evidence="8 9">
    <name type="scientific">Rehmannia glutinosa</name>
    <name type="common">Chinese foxglove</name>
    <dbReference type="NCBI Taxonomy" id="99300"/>
    <lineage>
        <taxon>Eukaryota</taxon>
        <taxon>Viridiplantae</taxon>
        <taxon>Streptophyta</taxon>
        <taxon>Embryophyta</taxon>
        <taxon>Tracheophyta</taxon>
        <taxon>Spermatophyta</taxon>
        <taxon>Magnoliopsida</taxon>
        <taxon>eudicotyledons</taxon>
        <taxon>Gunneridae</taxon>
        <taxon>Pentapetalae</taxon>
        <taxon>asterids</taxon>
        <taxon>lamiids</taxon>
        <taxon>Lamiales</taxon>
        <taxon>Orobanchaceae</taxon>
        <taxon>Rehmannieae</taxon>
        <taxon>Rehmannia</taxon>
    </lineage>
</organism>
<dbReference type="InterPro" id="IPR011009">
    <property type="entry name" value="Kinase-like_dom_sf"/>
</dbReference>
<dbReference type="PROSITE" id="PS00108">
    <property type="entry name" value="PROTEIN_KINASE_ST"/>
    <property type="match status" value="1"/>
</dbReference>
<dbReference type="InterPro" id="IPR000719">
    <property type="entry name" value="Prot_kinase_dom"/>
</dbReference>
<keyword evidence="3" id="KW-0808">Transferase</keyword>
<evidence type="ECO:0000256" key="3">
    <source>
        <dbReference type="ARBA" id="ARBA00022679"/>
    </source>
</evidence>
<dbReference type="Proteomes" id="UP001318860">
    <property type="component" value="Unassembled WGS sequence"/>
</dbReference>
<dbReference type="Gene3D" id="3.30.200.20">
    <property type="entry name" value="Phosphorylase Kinase, domain 1"/>
    <property type="match status" value="1"/>
</dbReference>
<keyword evidence="5" id="KW-0418">Kinase</keyword>
<dbReference type="Gene3D" id="1.10.510.10">
    <property type="entry name" value="Transferase(Phosphotransferase) domain 1"/>
    <property type="match status" value="1"/>
</dbReference>
<evidence type="ECO:0000256" key="5">
    <source>
        <dbReference type="ARBA" id="ARBA00022777"/>
    </source>
</evidence>
<dbReference type="PROSITE" id="PS50011">
    <property type="entry name" value="PROTEIN_KINASE_DOM"/>
    <property type="match status" value="1"/>
</dbReference>
<name>A0ABR0WMY2_REHGL</name>
<reference evidence="8 9" key="1">
    <citation type="journal article" date="2021" name="Comput. Struct. Biotechnol. J.">
        <title>De novo genome assembly of the potent medicinal plant Rehmannia glutinosa using nanopore technology.</title>
        <authorList>
            <person name="Ma L."/>
            <person name="Dong C."/>
            <person name="Song C."/>
            <person name="Wang X."/>
            <person name="Zheng X."/>
            <person name="Niu Y."/>
            <person name="Chen S."/>
            <person name="Feng W."/>
        </authorList>
    </citation>
    <scope>NUCLEOTIDE SEQUENCE [LARGE SCALE GENOMIC DNA]</scope>
    <source>
        <strain evidence="8">DH-2019</strain>
    </source>
</reference>
<comment type="similarity">
    <text evidence="1">Belongs to the protein kinase superfamily. CMGC Ser/Thr protein kinase family. CDC2/CDKX subfamily.</text>
</comment>
<dbReference type="PANTHER" id="PTHR24056:SF107">
    <property type="entry name" value="CYCLIN-DEPENDENT KINASE 11A-RELATED"/>
    <property type="match status" value="1"/>
</dbReference>
<evidence type="ECO:0000256" key="4">
    <source>
        <dbReference type="ARBA" id="ARBA00022741"/>
    </source>
</evidence>
<proteinExistence type="inferred from homology"/>
<keyword evidence="2" id="KW-0723">Serine/threonine-protein kinase</keyword>
<evidence type="ECO:0000256" key="2">
    <source>
        <dbReference type="ARBA" id="ARBA00022527"/>
    </source>
</evidence>
<keyword evidence="6" id="KW-0067">ATP-binding</keyword>
<evidence type="ECO:0000259" key="7">
    <source>
        <dbReference type="PROSITE" id="PS50011"/>
    </source>
</evidence>
<evidence type="ECO:0000313" key="8">
    <source>
        <dbReference type="EMBL" id="KAK6147345.1"/>
    </source>
</evidence>
<gene>
    <name evidence="8" type="ORF">DH2020_018257</name>
</gene>
<comment type="caution">
    <text evidence="8">The sequence shown here is derived from an EMBL/GenBank/DDBJ whole genome shotgun (WGS) entry which is preliminary data.</text>
</comment>
<dbReference type="Pfam" id="PF00069">
    <property type="entry name" value="Pkinase"/>
    <property type="match status" value="1"/>
</dbReference>
<feature type="domain" description="Protein kinase" evidence="7">
    <location>
        <begin position="43"/>
        <end position="311"/>
    </location>
</feature>
<dbReference type="InterPro" id="IPR008271">
    <property type="entry name" value="Ser/Thr_kinase_AS"/>
</dbReference>
<evidence type="ECO:0000256" key="6">
    <source>
        <dbReference type="ARBA" id="ARBA00022840"/>
    </source>
</evidence>
<dbReference type="EMBL" id="JABTTQ020000010">
    <property type="protein sequence ID" value="KAK6147345.1"/>
    <property type="molecule type" value="Genomic_DNA"/>
</dbReference>
<keyword evidence="9" id="KW-1185">Reference proteome</keyword>
<accession>A0ABR0WMY2</accession>
<dbReference type="InterPro" id="IPR050108">
    <property type="entry name" value="CDK"/>
</dbReference>
<evidence type="ECO:0000256" key="1">
    <source>
        <dbReference type="ARBA" id="ARBA00006485"/>
    </source>
</evidence>
<evidence type="ECO:0000313" key="9">
    <source>
        <dbReference type="Proteomes" id="UP001318860"/>
    </source>
</evidence>
<protein>
    <recommendedName>
        <fullName evidence="7">Protein kinase domain-containing protein</fullName>
    </recommendedName>
</protein>
<dbReference type="SUPFAM" id="SSF56112">
    <property type="entry name" value="Protein kinase-like (PK-like)"/>
    <property type="match status" value="1"/>
</dbReference>
<dbReference type="PANTHER" id="PTHR24056">
    <property type="entry name" value="CELL DIVISION PROTEIN KINASE"/>
    <property type="match status" value="1"/>
</dbReference>
<sequence>MDDYPYAFYIDELLNDDDSPNCFEKNNQYDELLNDDHSYQSQYELLNVISKGAYGIVYRAQDMNTGEIVAVKHEFHGLSRQTLREINILKSLPRHPSIVQFKDTIVEDHDRVFVVMEYMENDLERLMNVKKSRHFTLSEVKYLMKQLLEGLAFLHENGVMHRDLKPSNILINQVRGELKICDFGLSRYFGKASGSYTPGLVTLWYRAPELLLGVKEYSCAIDMWSVGCIMAELLLKEVLFRGNSEIQQLESIYMLIGRPYNHELRLKFATATYFNGAPLLTEHGFDLLDKLLAHDPHKRITARAALDHNWFKEYYGFLNLTDSY</sequence>